<dbReference type="PANTHER" id="PTHR30560:SF3">
    <property type="entry name" value="TRIGGER FACTOR-LIKE PROTEIN TIG, CHLOROPLASTIC"/>
    <property type="match status" value="1"/>
</dbReference>
<dbReference type="InterPro" id="IPR027304">
    <property type="entry name" value="Trigger_fact/SurA_dom_sf"/>
</dbReference>
<dbReference type="HAMAP" id="MF_00303">
    <property type="entry name" value="Trigger_factor_Tig"/>
    <property type="match status" value="1"/>
</dbReference>
<dbReference type="SUPFAM" id="SSF54534">
    <property type="entry name" value="FKBP-like"/>
    <property type="match status" value="1"/>
</dbReference>
<dbReference type="PANTHER" id="PTHR30560">
    <property type="entry name" value="TRIGGER FACTOR CHAPERONE AND PEPTIDYL-PROLYL CIS/TRANS ISOMERASE"/>
    <property type="match status" value="1"/>
</dbReference>
<dbReference type="GO" id="GO:0043335">
    <property type="term" value="P:protein unfolding"/>
    <property type="evidence" value="ECO:0007669"/>
    <property type="project" value="TreeGrafter"/>
</dbReference>
<comment type="similarity">
    <text evidence="2 10">Belongs to the FKBP-type PPIase family. Tig subfamily.</text>
</comment>
<dbReference type="GO" id="GO:0003755">
    <property type="term" value="F:peptidyl-prolyl cis-trans isomerase activity"/>
    <property type="evidence" value="ECO:0007669"/>
    <property type="project" value="UniProtKB-UniRule"/>
</dbReference>
<sequence length="443" mass="50321">MEYRVEKVSPVKRTIHVTVPAEEVDASLSATIAMYGRDVQIDGFRKGKVPASVVESRFQKQIYNEATTELVNVHINEIVGEMDVNPVSRIDFDGDLLKRGEEFAYQLSFEIMPEFEMPNYEGIEVEEEEPEVNPDEVQAVIDRIRNQMAELEPISEDRAPQDGEVAVIDFQAFDEKGEPIEGIKAENFELPLGEGQALVDFESIIKNLKTDQEGEGEVTFPDDFLNEELAGKKVTMKVKLHAIKEKKLPEVNADFAQKAGGFESVDQMKEAVEQSYLQSRTQLTRSQAQKQLIDKLLKMVDIDIPEAILERHMNSMVEDQRHRMEQRGKSLESTGKTVEELREELKPQAEELARSEIVLLTLAKKEGIEVSEQEIDFYFRQIAARSGEDYNQLKQLYMENNLIWAVRDKLLADKATEFLYSKAAVTKVPPQKDDATKGDEAVS</sequence>
<gene>
    <name evidence="10 14" type="primary">tig</name>
    <name evidence="14" type="ORF">DPQ33_06160</name>
</gene>
<evidence type="ECO:0000256" key="9">
    <source>
        <dbReference type="ARBA" id="ARBA00029986"/>
    </source>
</evidence>
<dbReference type="GO" id="GO:0051083">
    <property type="term" value="P:'de novo' cotranslational protein folding"/>
    <property type="evidence" value="ECO:0007669"/>
    <property type="project" value="TreeGrafter"/>
</dbReference>
<dbReference type="EMBL" id="QMIE01000004">
    <property type="protein sequence ID" value="TVM18335.1"/>
    <property type="molecule type" value="Genomic_DNA"/>
</dbReference>
<dbReference type="RefSeq" id="WP_144302336.1">
    <property type="nucleotide sequence ID" value="NZ_QMIE01000004.1"/>
</dbReference>
<evidence type="ECO:0000259" key="11">
    <source>
        <dbReference type="Pfam" id="PF00254"/>
    </source>
</evidence>
<evidence type="ECO:0000256" key="8">
    <source>
        <dbReference type="ARBA" id="ARBA00023235"/>
    </source>
</evidence>
<dbReference type="Proteomes" id="UP000448292">
    <property type="component" value="Unassembled WGS sequence"/>
</dbReference>
<dbReference type="SUPFAM" id="SSF102735">
    <property type="entry name" value="Trigger factor ribosome-binding domain"/>
    <property type="match status" value="1"/>
</dbReference>
<dbReference type="EC" id="5.2.1.8" evidence="3 10"/>
<evidence type="ECO:0000256" key="3">
    <source>
        <dbReference type="ARBA" id="ARBA00013194"/>
    </source>
</evidence>
<comment type="domain">
    <text evidence="10">Consists of 3 domains; the N-terminus binds the ribosome, the middle domain has PPIase activity, while the C-terminus has intrinsic chaperone activity on its own.</text>
</comment>
<dbReference type="SUPFAM" id="SSF109998">
    <property type="entry name" value="Triger factor/SurA peptide-binding domain-like"/>
    <property type="match status" value="1"/>
</dbReference>
<dbReference type="NCBIfam" id="TIGR00115">
    <property type="entry name" value="tig"/>
    <property type="match status" value="1"/>
</dbReference>
<dbReference type="GO" id="GO:0044183">
    <property type="term" value="F:protein folding chaperone"/>
    <property type="evidence" value="ECO:0007669"/>
    <property type="project" value="TreeGrafter"/>
</dbReference>
<dbReference type="InterPro" id="IPR008881">
    <property type="entry name" value="Trigger_fac_ribosome-bd_bac"/>
</dbReference>
<dbReference type="Gene3D" id="1.10.3120.10">
    <property type="entry name" value="Trigger factor, C-terminal domain"/>
    <property type="match status" value="1"/>
</dbReference>
<dbReference type="GO" id="GO:0043022">
    <property type="term" value="F:ribosome binding"/>
    <property type="evidence" value="ECO:0007669"/>
    <property type="project" value="TreeGrafter"/>
</dbReference>
<dbReference type="InterPro" id="IPR046357">
    <property type="entry name" value="PPIase_dom_sf"/>
</dbReference>
<dbReference type="Pfam" id="PF00254">
    <property type="entry name" value="FKBP_C"/>
    <property type="match status" value="1"/>
</dbReference>
<dbReference type="AlphaFoldDB" id="A0A7M3MH17"/>
<organism evidence="14 15">
    <name type="scientific">Oceanidesulfovibrio indonesiensis</name>
    <dbReference type="NCBI Taxonomy" id="54767"/>
    <lineage>
        <taxon>Bacteria</taxon>
        <taxon>Pseudomonadati</taxon>
        <taxon>Thermodesulfobacteriota</taxon>
        <taxon>Desulfovibrionia</taxon>
        <taxon>Desulfovibrionales</taxon>
        <taxon>Desulfovibrionaceae</taxon>
        <taxon>Oceanidesulfovibrio</taxon>
    </lineage>
</organism>
<dbReference type="GO" id="GO:0051301">
    <property type="term" value="P:cell division"/>
    <property type="evidence" value="ECO:0007669"/>
    <property type="project" value="UniProtKB-KW"/>
</dbReference>
<reference evidence="14 15" key="1">
    <citation type="submission" date="2018-06" db="EMBL/GenBank/DDBJ databases">
        <title>Complete genome of Desulfovibrio indonesiensis P37SLT.</title>
        <authorList>
            <person name="Crispim J.S."/>
            <person name="Vidigal P.M.P."/>
            <person name="Silva L.C.F."/>
            <person name="Laguardia C.N."/>
            <person name="Araujo L.C."/>
            <person name="Dias R.S."/>
            <person name="Sousa M.P."/>
            <person name="Paula S.O."/>
            <person name="Silva C."/>
        </authorList>
    </citation>
    <scope>NUCLEOTIDE SEQUENCE [LARGE SCALE GENOMIC DNA]</scope>
    <source>
        <strain evidence="14 15">P37SLT</strain>
    </source>
</reference>
<evidence type="ECO:0000313" key="14">
    <source>
        <dbReference type="EMBL" id="TVM18335.1"/>
    </source>
</evidence>
<dbReference type="GO" id="GO:0015031">
    <property type="term" value="P:protein transport"/>
    <property type="evidence" value="ECO:0007669"/>
    <property type="project" value="UniProtKB-UniRule"/>
</dbReference>
<name>A0A7M3MH17_9BACT</name>
<dbReference type="GO" id="GO:0005737">
    <property type="term" value="C:cytoplasm"/>
    <property type="evidence" value="ECO:0007669"/>
    <property type="project" value="UniProtKB-SubCell"/>
</dbReference>
<dbReference type="Gene3D" id="3.30.70.1050">
    <property type="entry name" value="Trigger factor ribosome-binding domain"/>
    <property type="match status" value="1"/>
</dbReference>
<comment type="catalytic activity">
    <reaction evidence="1 10">
        <text>[protein]-peptidylproline (omega=180) = [protein]-peptidylproline (omega=0)</text>
        <dbReference type="Rhea" id="RHEA:16237"/>
        <dbReference type="Rhea" id="RHEA-COMP:10747"/>
        <dbReference type="Rhea" id="RHEA-COMP:10748"/>
        <dbReference type="ChEBI" id="CHEBI:83833"/>
        <dbReference type="ChEBI" id="CHEBI:83834"/>
        <dbReference type="EC" id="5.2.1.8"/>
    </reaction>
</comment>
<dbReference type="InterPro" id="IPR001179">
    <property type="entry name" value="PPIase_FKBP_dom"/>
</dbReference>
<evidence type="ECO:0000256" key="10">
    <source>
        <dbReference type="HAMAP-Rule" id="MF_00303"/>
    </source>
</evidence>
<keyword evidence="7 10" id="KW-0143">Chaperone</keyword>
<dbReference type="InterPro" id="IPR005215">
    <property type="entry name" value="Trig_fac"/>
</dbReference>
<keyword evidence="6 10" id="KW-0697">Rotamase</keyword>
<protein>
    <recommendedName>
        <fullName evidence="4 10">Trigger factor</fullName>
        <shortName evidence="10">TF</shortName>
        <ecNumber evidence="3 10">5.2.1.8</ecNumber>
    </recommendedName>
    <alternativeName>
        <fullName evidence="9 10">PPIase</fullName>
    </alternativeName>
</protein>
<evidence type="ECO:0000256" key="7">
    <source>
        <dbReference type="ARBA" id="ARBA00023186"/>
    </source>
</evidence>
<evidence type="ECO:0000256" key="1">
    <source>
        <dbReference type="ARBA" id="ARBA00000971"/>
    </source>
</evidence>
<keyword evidence="10" id="KW-0131">Cell cycle</keyword>
<evidence type="ECO:0000256" key="2">
    <source>
        <dbReference type="ARBA" id="ARBA00005464"/>
    </source>
</evidence>
<feature type="domain" description="Trigger factor ribosome-binding bacterial" evidence="12">
    <location>
        <begin position="1"/>
        <end position="144"/>
    </location>
</feature>
<feature type="domain" description="Trigger factor C-terminal" evidence="13">
    <location>
        <begin position="264"/>
        <end position="419"/>
    </location>
</feature>
<dbReference type="OrthoDB" id="9767721at2"/>
<comment type="function">
    <text evidence="10">Involved in protein export. Acts as a chaperone by maintaining the newly synthesized protein in an open conformation. Functions as a peptidyl-prolyl cis-trans isomerase.</text>
</comment>
<dbReference type="InterPro" id="IPR037041">
    <property type="entry name" value="Trigger_fac_C_sf"/>
</dbReference>
<keyword evidence="5 10" id="KW-0963">Cytoplasm</keyword>
<dbReference type="PIRSF" id="PIRSF003095">
    <property type="entry name" value="Trigger_factor"/>
    <property type="match status" value="1"/>
</dbReference>
<dbReference type="InterPro" id="IPR036611">
    <property type="entry name" value="Trigger_fac_ribosome-bd_sf"/>
</dbReference>
<keyword evidence="8 10" id="KW-0413">Isomerase</keyword>
<comment type="subcellular location">
    <subcellularLocation>
        <location evidence="10">Cytoplasm</location>
    </subcellularLocation>
    <text evidence="10">About half TF is bound to the ribosome near the polypeptide exit tunnel while the other half is free in the cytoplasm.</text>
</comment>
<accession>A0A7M3MH17</accession>
<evidence type="ECO:0000256" key="5">
    <source>
        <dbReference type="ARBA" id="ARBA00022490"/>
    </source>
</evidence>
<dbReference type="Gene3D" id="3.10.50.40">
    <property type="match status" value="1"/>
</dbReference>
<dbReference type="InterPro" id="IPR008880">
    <property type="entry name" value="Trigger_fac_C"/>
</dbReference>
<evidence type="ECO:0000256" key="4">
    <source>
        <dbReference type="ARBA" id="ARBA00016902"/>
    </source>
</evidence>
<keyword evidence="10" id="KW-0132">Cell division</keyword>
<evidence type="ECO:0000256" key="6">
    <source>
        <dbReference type="ARBA" id="ARBA00023110"/>
    </source>
</evidence>
<dbReference type="Pfam" id="PF05697">
    <property type="entry name" value="Trigger_N"/>
    <property type="match status" value="1"/>
</dbReference>
<evidence type="ECO:0000259" key="13">
    <source>
        <dbReference type="Pfam" id="PF05698"/>
    </source>
</evidence>
<dbReference type="Pfam" id="PF05698">
    <property type="entry name" value="Trigger_C"/>
    <property type="match status" value="1"/>
</dbReference>
<comment type="caution">
    <text evidence="14">The sequence shown here is derived from an EMBL/GenBank/DDBJ whole genome shotgun (WGS) entry which is preliminary data.</text>
</comment>
<keyword evidence="15" id="KW-1185">Reference proteome</keyword>
<evidence type="ECO:0000313" key="15">
    <source>
        <dbReference type="Proteomes" id="UP000448292"/>
    </source>
</evidence>
<proteinExistence type="inferred from homology"/>
<feature type="domain" description="PPIase FKBP-type" evidence="11">
    <location>
        <begin position="157"/>
        <end position="235"/>
    </location>
</feature>
<evidence type="ECO:0000259" key="12">
    <source>
        <dbReference type="Pfam" id="PF05697"/>
    </source>
</evidence>